<reference evidence="2" key="2">
    <citation type="submission" date="2021-12" db="EMBL/GenBank/DDBJ databases">
        <title>Resequencing data analysis of finger millet.</title>
        <authorList>
            <person name="Hatakeyama M."/>
            <person name="Aluri S."/>
            <person name="Balachadran M.T."/>
            <person name="Sivarajan S.R."/>
            <person name="Poveda L."/>
            <person name="Shimizu-Inatsugi R."/>
            <person name="Schlapbach R."/>
            <person name="Sreeman S.M."/>
            <person name="Shimizu K.K."/>
        </authorList>
    </citation>
    <scope>NUCLEOTIDE SEQUENCE</scope>
</reference>
<keyword evidence="3" id="KW-1185">Reference proteome</keyword>
<gene>
    <name evidence="2" type="primary">gb15771</name>
    <name evidence="2" type="ORF">PR202_gb15771</name>
</gene>
<feature type="region of interest" description="Disordered" evidence="1">
    <location>
        <begin position="1"/>
        <end position="24"/>
    </location>
</feature>
<accession>A0AAV5EYI0</accession>
<sequence>MSSPPAPVTEVLVPSASAPATEAPVSFPPAEMWAPLPNLPCHHGGASAPRHRLSPLLSLPRVVRWHSGWDGTWVPRHIGGYRSSLPPYLRSIWRKLESREP</sequence>
<organism evidence="2 3">
    <name type="scientific">Eleusine coracana subsp. coracana</name>
    <dbReference type="NCBI Taxonomy" id="191504"/>
    <lineage>
        <taxon>Eukaryota</taxon>
        <taxon>Viridiplantae</taxon>
        <taxon>Streptophyta</taxon>
        <taxon>Embryophyta</taxon>
        <taxon>Tracheophyta</taxon>
        <taxon>Spermatophyta</taxon>
        <taxon>Magnoliopsida</taxon>
        <taxon>Liliopsida</taxon>
        <taxon>Poales</taxon>
        <taxon>Poaceae</taxon>
        <taxon>PACMAD clade</taxon>
        <taxon>Chloridoideae</taxon>
        <taxon>Cynodonteae</taxon>
        <taxon>Eleusininae</taxon>
        <taxon>Eleusine</taxon>
    </lineage>
</organism>
<dbReference type="EMBL" id="BQKI01000079">
    <property type="protein sequence ID" value="GJN27725.1"/>
    <property type="molecule type" value="Genomic_DNA"/>
</dbReference>
<reference evidence="2" key="1">
    <citation type="journal article" date="2018" name="DNA Res.">
        <title>Multiple hybrid de novo genome assembly of finger millet, an orphan allotetraploid crop.</title>
        <authorList>
            <person name="Hatakeyama M."/>
            <person name="Aluri S."/>
            <person name="Balachadran M.T."/>
            <person name="Sivarajan S.R."/>
            <person name="Patrignani A."/>
            <person name="Gruter S."/>
            <person name="Poveda L."/>
            <person name="Shimizu-Inatsugi R."/>
            <person name="Baeten J."/>
            <person name="Francoijs K.J."/>
            <person name="Nataraja K.N."/>
            <person name="Reddy Y.A.N."/>
            <person name="Phadnis S."/>
            <person name="Ravikumar R.L."/>
            <person name="Schlapbach R."/>
            <person name="Sreeman S.M."/>
            <person name="Shimizu K.K."/>
        </authorList>
    </citation>
    <scope>NUCLEOTIDE SEQUENCE</scope>
</reference>
<protein>
    <submittedName>
        <fullName evidence="2">Uncharacterized protein</fullName>
    </submittedName>
</protein>
<comment type="caution">
    <text evidence="2">The sequence shown here is derived from an EMBL/GenBank/DDBJ whole genome shotgun (WGS) entry which is preliminary data.</text>
</comment>
<name>A0AAV5EYI0_ELECO</name>
<evidence type="ECO:0000256" key="1">
    <source>
        <dbReference type="SAM" id="MobiDB-lite"/>
    </source>
</evidence>
<evidence type="ECO:0000313" key="2">
    <source>
        <dbReference type="EMBL" id="GJN27725.1"/>
    </source>
</evidence>
<dbReference type="AlphaFoldDB" id="A0AAV5EYI0"/>
<evidence type="ECO:0000313" key="3">
    <source>
        <dbReference type="Proteomes" id="UP001054889"/>
    </source>
</evidence>
<proteinExistence type="predicted"/>
<dbReference type="Proteomes" id="UP001054889">
    <property type="component" value="Unassembled WGS sequence"/>
</dbReference>